<dbReference type="FunFam" id="3.40.640.10:FF:000001">
    <property type="entry name" value="Serine hydroxymethyltransferase"/>
    <property type="match status" value="1"/>
</dbReference>
<dbReference type="UniPathway" id="UPA00193"/>
<evidence type="ECO:0000256" key="6">
    <source>
        <dbReference type="ARBA" id="ARBA00022490"/>
    </source>
</evidence>
<dbReference type="EC" id="2.1.2.1" evidence="11"/>
<dbReference type="SUPFAM" id="SSF53383">
    <property type="entry name" value="PLP-dependent transferases"/>
    <property type="match status" value="1"/>
</dbReference>
<feature type="binding site" evidence="11">
    <location>
        <position position="115"/>
    </location>
    <ligand>
        <name>(6S)-5,6,7,8-tetrahydrofolate</name>
        <dbReference type="ChEBI" id="CHEBI:57453"/>
    </ligand>
</feature>
<dbReference type="InterPro" id="IPR001085">
    <property type="entry name" value="Ser_HO-MeTrfase"/>
</dbReference>
<dbReference type="NCBIfam" id="NF000586">
    <property type="entry name" value="PRK00011.1"/>
    <property type="match status" value="1"/>
</dbReference>
<evidence type="ECO:0000256" key="1">
    <source>
        <dbReference type="ARBA" id="ARBA00001528"/>
    </source>
</evidence>
<evidence type="ECO:0000313" key="15">
    <source>
        <dbReference type="Proteomes" id="UP000285961"/>
    </source>
</evidence>
<protein>
    <recommendedName>
        <fullName evidence="11">Serine hydroxymethyltransferase</fullName>
        <shortName evidence="11">SHMT</shortName>
        <shortName evidence="11">Serine methylase</shortName>
        <ecNumber evidence="11">2.1.2.1</ecNumber>
    </recommendedName>
</protein>
<sequence length="411" mass="44881">MLAKVDPEVARAIECEQERQRNKLQLIPSENFTSPAVLEAQGCVMTNKYAEGYPGHRYYGGCENVDVVEILAIERAKKLFGAEHANVQPHSGTQANMAVYFGFLKPDDVVMGMELAHGGHLTHGASASFSGQFYKVIHYGVNPKTEMLDYNAIREQARACKPKMLIAGASAYPRIIDFAKFGEIAKELGAYLMVDIAHIAGLIAGGVHPSPFPHADFVTVTTHKTLRGPRGGMILCKKEYAHTIDHTVFPGIQGGPLMHVVAAKAVCLKEAMSEEFADYQRRIVRNAARLAAELEERGFRLVTGGTDTHLMLIDLTSKGLTGKEAVDILDQAGITVNKNTIPFDKKGPAVTSGIRPGTPAVTTRGMGEEEMVLIAELIDEALSARSDQARLAKVRQRVRDLCERFPMPNEV</sequence>
<dbReference type="GO" id="GO:0035999">
    <property type="term" value="P:tetrahydrofolate interconversion"/>
    <property type="evidence" value="ECO:0007669"/>
    <property type="project" value="UniProtKB-UniRule"/>
</dbReference>
<dbReference type="HAMAP" id="MF_00051">
    <property type="entry name" value="SHMT"/>
    <property type="match status" value="1"/>
</dbReference>
<organism evidence="14 15">
    <name type="scientific">Candidatus Abyssobacteria bacterium SURF_17</name>
    <dbReference type="NCBI Taxonomy" id="2093361"/>
    <lineage>
        <taxon>Bacteria</taxon>
        <taxon>Pseudomonadati</taxon>
        <taxon>Candidatus Hydrogenedentota</taxon>
        <taxon>Candidatus Abyssobacteria</taxon>
    </lineage>
</organism>
<evidence type="ECO:0000256" key="4">
    <source>
        <dbReference type="ARBA" id="ARBA00006376"/>
    </source>
</evidence>
<evidence type="ECO:0000256" key="3">
    <source>
        <dbReference type="ARBA" id="ARBA00004496"/>
    </source>
</evidence>
<dbReference type="GO" id="GO:0005829">
    <property type="term" value="C:cytosol"/>
    <property type="evidence" value="ECO:0007669"/>
    <property type="project" value="TreeGrafter"/>
</dbReference>
<feature type="domain" description="Serine hydroxymethyltransferase-like" evidence="13">
    <location>
        <begin position="2"/>
        <end position="378"/>
    </location>
</feature>
<dbReference type="PANTHER" id="PTHR11680">
    <property type="entry name" value="SERINE HYDROXYMETHYLTRANSFERASE"/>
    <property type="match status" value="1"/>
</dbReference>
<dbReference type="PIRSF" id="PIRSF000412">
    <property type="entry name" value="SHMT"/>
    <property type="match status" value="1"/>
</dbReference>
<dbReference type="PANTHER" id="PTHR11680:SF35">
    <property type="entry name" value="SERINE HYDROXYMETHYLTRANSFERASE 1"/>
    <property type="match status" value="1"/>
</dbReference>
<evidence type="ECO:0000256" key="12">
    <source>
        <dbReference type="PIRSR" id="PIRSR000412-50"/>
    </source>
</evidence>
<comment type="caution">
    <text evidence="11">Lacks conserved residue(s) required for the propagation of feature annotation.</text>
</comment>
<comment type="function">
    <text evidence="11">Catalyzes the reversible interconversion of serine and glycine with tetrahydrofolate (THF) serving as the one-carbon carrier. This reaction serves as the major source of one-carbon groups required for the biosynthesis of purines, thymidylate, methionine, and other important biomolecules. Also exhibits THF-independent aldolase activity toward beta-hydroxyamino acids, producing glycine and aldehydes, via a retro-aldol mechanism.</text>
</comment>
<dbReference type="CDD" id="cd00378">
    <property type="entry name" value="SHMT"/>
    <property type="match status" value="1"/>
</dbReference>
<keyword evidence="6 11" id="KW-0963">Cytoplasm</keyword>
<evidence type="ECO:0000256" key="11">
    <source>
        <dbReference type="HAMAP-Rule" id="MF_00051"/>
    </source>
</evidence>
<dbReference type="GO" id="GO:0004372">
    <property type="term" value="F:glycine hydroxymethyltransferase activity"/>
    <property type="evidence" value="ECO:0007669"/>
    <property type="project" value="UniProtKB-UniRule"/>
</dbReference>
<feature type="site" description="Plays an important role in substrate specificity" evidence="11">
    <location>
        <position position="223"/>
    </location>
</feature>
<keyword evidence="10 11" id="KW-0663">Pyridoxal phosphate</keyword>
<dbReference type="Gene3D" id="3.90.1150.10">
    <property type="entry name" value="Aspartate Aminotransferase, domain 1"/>
    <property type="match status" value="1"/>
</dbReference>
<comment type="similarity">
    <text evidence="4 11">Belongs to the SHMT family.</text>
</comment>
<comment type="pathway">
    <text evidence="11">Amino-acid biosynthesis; glycine biosynthesis; glycine from L-serine: step 1/1.</text>
</comment>
<evidence type="ECO:0000256" key="9">
    <source>
        <dbReference type="ARBA" id="ARBA00022679"/>
    </source>
</evidence>
<comment type="subunit">
    <text evidence="5 11">Homodimer.</text>
</comment>
<dbReference type="Gene3D" id="3.40.640.10">
    <property type="entry name" value="Type I PLP-dependent aspartate aminotransferase-like (Major domain)"/>
    <property type="match status" value="1"/>
</dbReference>
<evidence type="ECO:0000256" key="2">
    <source>
        <dbReference type="ARBA" id="ARBA00001933"/>
    </source>
</evidence>
<dbReference type="InterPro" id="IPR015422">
    <property type="entry name" value="PyrdxlP-dep_Trfase_small"/>
</dbReference>
<dbReference type="GO" id="GO:0030170">
    <property type="term" value="F:pyridoxal phosphate binding"/>
    <property type="evidence" value="ECO:0007669"/>
    <property type="project" value="UniProtKB-UniRule"/>
</dbReference>
<dbReference type="Proteomes" id="UP000285961">
    <property type="component" value="Unassembled WGS sequence"/>
</dbReference>
<dbReference type="Pfam" id="PF00464">
    <property type="entry name" value="SHMT"/>
    <property type="match status" value="1"/>
</dbReference>
<gene>
    <name evidence="11" type="primary">glyA</name>
    <name evidence="14" type="ORF">C4532_15445</name>
</gene>
<evidence type="ECO:0000256" key="5">
    <source>
        <dbReference type="ARBA" id="ARBA00011738"/>
    </source>
</evidence>
<keyword evidence="9 11" id="KW-0808">Transferase</keyword>
<dbReference type="GO" id="GO:0032259">
    <property type="term" value="P:methylation"/>
    <property type="evidence" value="ECO:0007669"/>
    <property type="project" value="UniProtKB-KW"/>
</dbReference>
<dbReference type="EMBL" id="QZKI01000111">
    <property type="protein sequence ID" value="RJP66789.1"/>
    <property type="molecule type" value="Genomic_DNA"/>
</dbReference>
<dbReference type="InterPro" id="IPR049943">
    <property type="entry name" value="Ser_HO-MeTrfase-like"/>
</dbReference>
<keyword evidence="7 11" id="KW-0554">One-carbon metabolism</keyword>
<evidence type="ECO:0000256" key="10">
    <source>
        <dbReference type="ARBA" id="ARBA00022898"/>
    </source>
</evidence>
<dbReference type="FunFam" id="3.90.1150.10:FF:000003">
    <property type="entry name" value="Serine hydroxymethyltransferase"/>
    <property type="match status" value="1"/>
</dbReference>
<dbReference type="UniPathway" id="UPA00288">
    <property type="reaction ID" value="UER01023"/>
</dbReference>
<dbReference type="GO" id="GO:0019264">
    <property type="term" value="P:glycine biosynthetic process from serine"/>
    <property type="evidence" value="ECO:0007669"/>
    <property type="project" value="UniProtKB-UniRule"/>
</dbReference>
<name>A0A419ET01_9BACT</name>
<evidence type="ECO:0000313" key="14">
    <source>
        <dbReference type="EMBL" id="RJP66789.1"/>
    </source>
</evidence>
<reference evidence="14 15" key="1">
    <citation type="journal article" date="2017" name="ISME J.">
        <title>Energy and carbon metabolisms in a deep terrestrial subsurface fluid microbial community.</title>
        <authorList>
            <person name="Momper L."/>
            <person name="Jungbluth S.P."/>
            <person name="Lee M.D."/>
            <person name="Amend J.P."/>
        </authorList>
    </citation>
    <scope>NUCLEOTIDE SEQUENCE [LARGE SCALE GENOMIC DNA]</scope>
    <source>
        <strain evidence="14">SURF_17</strain>
    </source>
</reference>
<keyword evidence="8 11" id="KW-0028">Amino-acid biosynthesis</keyword>
<dbReference type="GO" id="GO:0008168">
    <property type="term" value="F:methyltransferase activity"/>
    <property type="evidence" value="ECO:0007669"/>
    <property type="project" value="UniProtKB-KW"/>
</dbReference>
<comment type="catalytic activity">
    <reaction evidence="1 11">
        <text>(6R)-5,10-methylene-5,6,7,8-tetrahydrofolate + glycine + H2O = (6S)-5,6,7,8-tetrahydrofolate + L-serine</text>
        <dbReference type="Rhea" id="RHEA:15481"/>
        <dbReference type="ChEBI" id="CHEBI:15377"/>
        <dbReference type="ChEBI" id="CHEBI:15636"/>
        <dbReference type="ChEBI" id="CHEBI:33384"/>
        <dbReference type="ChEBI" id="CHEBI:57305"/>
        <dbReference type="ChEBI" id="CHEBI:57453"/>
        <dbReference type="EC" id="2.1.2.1"/>
    </reaction>
</comment>
<evidence type="ECO:0000256" key="8">
    <source>
        <dbReference type="ARBA" id="ARBA00022605"/>
    </source>
</evidence>
<dbReference type="AlphaFoldDB" id="A0A419ET01"/>
<dbReference type="InterPro" id="IPR015421">
    <property type="entry name" value="PyrdxlP-dep_Trfase_major"/>
</dbReference>
<dbReference type="InterPro" id="IPR015424">
    <property type="entry name" value="PyrdxlP-dep_Trfase"/>
</dbReference>
<comment type="subcellular location">
    <subcellularLocation>
        <location evidence="3 11">Cytoplasm</location>
    </subcellularLocation>
</comment>
<comment type="caution">
    <text evidence="14">The sequence shown here is derived from an EMBL/GenBank/DDBJ whole genome shotgun (WGS) entry which is preliminary data.</text>
</comment>
<proteinExistence type="inferred from homology"/>
<feature type="modified residue" description="N6-(pyridoxal phosphate)lysine" evidence="11 12">
    <location>
        <position position="224"/>
    </location>
</feature>
<evidence type="ECO:0000259" key="13">
    <source>
        <dbReference type="Pfam" id="PF00464"/>
    </source>
</evidence>
<dbReference type="PROSITE" id="PS00096">
    <property type="entry name" value="SHMT"/>
    <property type="match status" value="1"/>
</dbReference>
<comment type="cofactor">
    <cofactor evidence="2 11 12">
        <name>pyridoxal 5'-phosphate</name>
        <dbReference type="ChEBI" id="CHEBI:597326"/>
    </cofactor>
</comment>
<dbReference type="InterPro" id="IPR019798">
    <property type="entry name" value="Ser_HO-MeTrfase_PLP_BS"/>
</dbReference>
<keyword evidence="14" id="KW-0489">Methyltransferase</keyword>
<accession>A0A419ET01</accession>
<dbReference type="InterPro" id="IPR039429">
    <property type="entry name" value="SHMT-like_dom"/>
</dbReference>
<feature type="binding site" evidence="11">
    <location>
        <begin position="119"/>
        <end position="121"/>
    </location>
    <ligand>
        <name>(6S)-5,6,7,8-tetrahydrofolate</name>
        <dbReference type="ChEBI" id="CHEBI:57453"/>
    </ligand>
</feature>
<evidence type="ECO:0000256" key="7">
    <source>
        <dbReference type="ARBA" id="ARBA00022563"/>
    </source>
</evidence>
<comment type="pathway">
    <text evidence="11">One-carbon metabolism; tetrahydrofolate interconversion.</text>
</comment>